<dbReference type="EMBL" id="JABBFW010000003">
    <property type="protein sequence ID" value="NML14722.1"/>
    <property type="molecule type" value="Genomic_DNA"/>
</dbReference>
<organism evidence="1 2">
    <name type="scientific">Azohydromonas caseinilytica</name>
    <dbReference type="NCBI Taxonomy" id="2728836"/>
    <lineage>
        <taxon>Bacteria</taxon>
        <taxon>Pseudomonadati</taxon>
        <taxon>Pseudomonadota</taxon>
        <taxon>Betaproteobacteria</taxon>
        <taxon>Burkholderiales</taxon>
        <taxon>Sphaerotilaceae</taxon>
        <taxon>Azohydromonas</taxon>
    </lineage>
</organism>
<sequence>MNGWYDFHAKAFEGMSAGAETQIRAGVLKTAAGRYHYVATVFQDEIRLDKFGRPIFHYIAWVLEGGDSRLESVRMPRNWGVQLARLLGEEIDKIYSFQAFSGEGGDAEQWFSHACHRRELLSLGDADCSLIPVDKEVEIIEDKSECDGSGAESAACRNISGCVDNGPLSAIQMRRRSAAASEMPAASPLNWSVLAALLQGLISRMRGIVERLGKHGGKSR</sequence>
<proteinExistence type="predicted"/>
<evidence type="ECO:0000313" key="1">
    <source>
        <dbReference type="EMBL" id="NML14722.1"/>
    </source>
</evidence>
<gene>
    <name evidence="1" type="ORF">HHL10_07005</name>
</gene>
<comment type="caution">
    <text evidence="1">The sequence shown here is derived from an EMBL/GenBank/DDBJ whole genome shotgun (WGS) entry which is preliminary data.</text>
</comment>
<evidence type="ECO:0000313" key="2">
    <source>
        <dbReference type="Proteomes" id="UP000574067"/>
    </source>
</evidence>
<protein>
    <submittedName>
        <fullName evidence="1">Uncharacterized protein</fullName>
    </submittedName>
</protein>
<dbReference type="Proteomes" id="UP000574067">
    <property type="component" value="Unassembled WGS sequence"/>
</dbReference>
<accession>A0A848F5P6</accession>
<dbReference type="AlphaFoldDB" id="A0A848F5P6"/>
<keyword evidence="2" id="KW-1185">Reference proteome</keyword>
<name>A0A848F5P6_9BURK</name>
<dbReference type="RefSeq" id="WP_205832935.1">
    <property type="nucleotide sequence ID" value="NZ_JABBFW010000003.1"/>
</dbReference>
<reference evidence="1 2" key="1">
    <citation type="submission" date="2020-04" db="EMBL/GenBank/DDBJ databases">
        <title>Azohydromonas sp. isolated from soil.</title>
        <authorList>
            <person name="Dahal R.H."/>
        </authorList>
    </citation>
    <scope>NUCLEOTIDE SEQUENCE [LARGE SCALE GENOMIC DNA]</scope>
    <source>
        <strain evidence="1 2">G-1-1-14</strain>
    </source>
</reference>